<accession>A0AAV7UM23</accession>
<organism evidence="2 3">
    <name type="scientific">Pleurodeles waltl</name>
    <name type="common">Iberian ribbed newt</name>
    <dbReference type="NCBI Taxonomy" id="8319"/>
    <lineage>
        <taxon>Eukaryota</taxon>
        <taxon>Metazoa</taxon>
        <taxon>Chordata</taxon>
        <taxon>Craniata</taxon>
        <taxon>Vertebrata</taxon>
        <taxon>Euteleostomi</taxon>
        <taxon>Amphibia</taxon>
        <taxon>Batrachia</taxon>
        <taxon>Caudata</taxon>
        <taxon>Salamandroidea</taxon>
        <taxon>Salamandridae</taxon>
        <taxon>Pleurodelinae</taxon>
        <taxon>Pleurodeles</taxon>
    </lineage>
</organism>
<feature type="compositionally biased region" description="Polar residues" evidence="1">
    <location>
        <begin position="111"/>
        <end position="121"/>
    </location>
</feature>
<keyword evidence="3" id="KW-1185">Reference proteome</keyword>
<name>A0AAV7UM23_PLEWA</name>
<feature type="region of interest" description="Disordered" evidence="1">
    <location>
        <begin position="1"/>
        <end position="130"/>
    </location>
</feature>
<sequence length="130" mass="14815">MPQQVREWLDALGPTERENKDGAAKPRKEPLRQKGRRLTGAAPPRNQALQERQDAVKAVASLGQGAPPLRTRPRLTQIRNQHPMISPAHHRIQLTTYQELPQGHPTRSFEKQQSFIHAQSKQMKRHGSNE</sequence>
<dbReference type="Proteomes" id="UP001066276">
    <property type="component" value="Chromosome 3_1"/>
</dbReference>
<feature type="compositionally biased region" description="Basic and acidic residues" evidence="1">
    <location>
        <begin position="15"/>
        <end position="32"/>
    </location>
</feature>
<evidence type="ECO:0000313" key="3">
    <source>
        <dbReference type="Proteomes" id="UP001066276"/>
    </source>
</evidence>
<reference evidence="2" key="1">
    <citation type="journal article" date="2022" name="bioRxiv">
        <title>Sequencing and chromosome-scale assembly of the giantPleurodeles waltlgenome.</title>
        <authorList>
            <person name="Brown T."/>
            <person name="Elewa A."/>
            <person name="Iarovenko S."/>
            <person name="Subramanian E."/>
            <person name="Araus A.J."/>
            <person name="Petzold A."/>
            <person name="Susuki M."/>
            <person name="Suzuki K.-i.T."/>
            <person name="Hayashi T."/>
            <person name="Toyoda A."/>
            <person name="Oliveira C."/>
            <person name="Osipova E."/>
            <person name="Leigh N.D."/>
            <person name="Simon A."/>
            <person name="Yun M.H."/>
        </authorList>
    </citation>
    <scope>NUCLEOTIDE SEQUENCE</scope>
    <source>
        <strain evidence="2">20211129_DDA</strain>
        <tissue evidence="2">Liver</tissue>
    </source>
</reference>
<dbReference type="EMBL" id="JANPWB010000005">
    <property type="protein sequence ID" value="KAJ1188642.1"/>
    <property type="molecule type" value="Genomic_DNA"/>
</dbReference>
<gene>
    <name evidence="2" type="ORF">NDU88_005401</name>
</gene>
<dbReference type="AlphaFoldDB" id="A0AAV7UM23"/>
<evidence type="ECO:0000256" key="1">
    <source>
        <dbReference type="SAM" id="MobiDB-lite"/>
    </source>
</evidence>
<comment type="caution">
    <text evidence="2">The sequence shown here is derived from an EMBL/GenBank/DDBJ whole genome shotgun (WGS) entry which is preliminary data.</text>
</comment>
<evidence type="ECO:0000313" key="2">
    <source>
        <dbReference type="EMBL" id="KAJ1188642.1"/>
    </source>
</evidence>
<proteinExistence type="predicted"/>
<protein>
    <submittedName>
        <fullName evidence="2">Uncharacterized protein</fullName>
    </submittedName>
</protein>